<feature type="region of interest" description="Disordered" evidence="1">
    <location>
        <begin position="274"/>
        <end position="294"/>
    </location>
</feature>
<keyword evidence="2" id="KW-0812">Transmembrane</keyword>
<proteinExistence type="predicted"/>
<sequence>MSDGASFLDLAHTLHQVHFSTSASFAWLLFDTFLSFGEEVELIWKSANTPPKFLYFFSRYFGLLFQAQMLPLDCVPNLIWSGVALQVLIFSVEISLMLRIYAFYGKSKTISYVLSIAFIGELTAIIGLGVSAWPRSIPFVTPFPPEWPIRGCFYPPQPSFYKASWVPVMVFESFLFALSLYKCAAYRPLREVPILARIVRDGTIYYAFIFVTMSISVVAPYVTDIVLTDVANIWISAIFSFSGSHLLLSVRSLAAQRRSLDVLTPVISEDLPIASGSGSAGKDSPSSSPLPSPADYVPTNVGQDCVVVKDYAGAHDDVEARALDTFELVPWRSARAHESPCVCGSHEVVARDAGWGGMMRRGTAGDDARTSAA</sequence>
<feature type="transmembrane region" description="Helical" evidence="2">
    <location>
        <begin position="78"/>
        <end position="98"/>
    </location>
</feature>
<evidence type="ECO:0000256" key="2">
    <source>
        <dbReference type="SAM" id="Phobius"/>
    </source>
</evidence>
<dbReference type="EMBL" id="BFAD01000014">
    <property type="protein sequence ID" value="GBE88600.1"/>
    <property type="molecule type" value="Genomic_DNA"/>
</dbReference>
<comment type="caution">
    <text evidence="5">The sequence shown here is derived from an EMBL/GenBank/DDBJ whole genome shotgun (WGS) entry which is preliminary data.</text>
</comment>
<dbReference type="GeneID" id="38785517"/>
<feature type="compositionally biased region" description="Low complexity" evidence="1">
    <location>
        <begin position="274"/>
        <end position="289"/>
    </location>
</feature>
<gene>
    <name evidence="4" type="ORF">SCP_1400040</name>
    <name evidence="5" type="ORF">SCP_2000130</name>
</gene>
<reference evidence="5 6" key="1">
    <citation type="journal article" date="2018" name="Sci. Rep.">
        <title>Genome sequence of the cauliflower mushroom Sparassis crispa (Hanabiratake) and its association with beneficial usage.</title>
        <authorList>
            <person name="Kiyama R."/>
            <person name="Furutani Y."/>
            <person name="Kawaguchi K."/>
            <person name="Nakanishi T."/>
        </authorList>
    </citation>
    <scope>NUCLEOTIDE SEQUENCE [LARGE SCALE GENOMIC DNA]</scope>
</reference>
<feature type="transmembrane region" description="Helical" evidence="2">
    <location>
        <begin position="233"/>
        <end position="250"/>
    </location>
</feature>
<dbReference type="InterPro" id="IPR045340">
    <property type="entry name" value="DUF6533"/>
</dbReference>
<dbReference type="Pfam" id="PF20151">
    <property type="entry name" value="DUF6533"/>
    <property type="match status" value="1"/>
</dbReference>
<feature type="transmembrane region" description="Helical" evidence="2">
    <location>
        <begin position="163"/>
        <end position="181"/>
    </location>
</feature>
<keyword evidence="6" id="KW-1185">Reference proteome</keyword>
<feature type="transmembrane region" description="Helical" evidence="2">
    <location>
        <begin position="202"/>
        <end position="221"/>
    </location>
</feature>
<protein>
    <recommendedName>
        <fullName evidence="3">DUF6533 domain-containing protein</fullName>
    </recommendedName>
</protein>
<evidence type="ECO:0000313" key="6">
    <source>
        <dbReference type="Proteomes" id="UP000287166"/>
    </source>
</evidence>
<organism evidence="5 6">
    <name type="scientific">Sparassis crispa</name>
    <dbReference type="NCBI Taxonomy" id="139825"/>
    <lineage>
        <taxon>Eukaryota</taxon>
        <taxon>Fungi</taxon>
        <taxon>Dikarya</taxon>
        <taxon>Basidiomycota</taxon>
        <taxon>Agaricomycotina</taxon>
        <taxon>Agaricomycetes</taxon>
        <taxon>Polyporales</taxon>
        <taxon>Sparassidaceae</taxon>
        <taxon>Sparassis</taxon>
    </lineage>
</organism>
<dbReference type="Proteomes" id="UP000287166">
    <property type="component" value="Unassembled WGS sequence"/>
</dbReference>
<feature type="transmembrane region" description="Helical" evidence="2">
    <location>
        <begin position="110"/>
        <end position="133"/>
    </location>
</feature>
<accession>A0A401H7G5</accession>
<keyword evidence="2" id="KW-1133">Transmembrane helix</keyword>
<keyword evidence="2" id="KW-0472">Membrane</keyword>
<dbReference type="RefSeq" id="XP_027619513.1">
    <property type="nucleotide sequence ID" value="XM_027763712.1"/>
</dbReference>
<name>A0A401H7G5_9APHY</name>
<evidence type="ECO:0000256" key="1">
    <source>
        <dbReference type="SAM" id="MobiDB-lite"/>
    </source>
</evidence>
<evidence type="ECO:0000313" key="5">
    <source>
        <dbReference type="EMBL" id="GBE90270.1"/>
    </source>
</evidence>
<feature type="domain" description="DUF6533" evidence="3">
    <location>
        <begin position="23"/>
        <end position="64"/>
    </location>
</feature>
<dbReference type="AlphaFoldDB" id="A0A401H7G5"/>
<evidence type="ECO:0000313" key="4">
    <source>
        <dbReference type="EMBL" id="GBE88600.1"/>
    </source>
</evidence>
<dbReference type="OrthoDB" id="2638860at2759"/>
<evidence type="ECO:0000259" key="3">
    <source>
        <dbReference type="Pfam" id="PF20151"/>
    </source>
</evidence>
<dbReference type="InParanoid" id="A0A401H7G5"/>
<dbReference type="EMBL" id="BFAD01000020">
    <property type="protein sequence ID" value="GBE90270.1"/>
    <property type="molecule type" value="Genomic_DNA"/>
</dbReference>